<dbReference type="Proteomes" id="UP000380867">
    <property type="component" value="Unassembled WGS sequence"/>
</dbReference>
<sequence length="67" mass="7514">MGWTWTLEDSLGEVKGRSEEFESRGDAESWVGEEFGALLEQGIDQVRLFDDETEVYGPMSLHASTDS</sequence>
<evidence type="ECO:0000313" key="2">
    <source>
        <dbReference type="Proteomes" id="UP000380867"/>
    </source>
</evidence>
<keyword evidence="2" id="KW-1185">Reference proteome</keyword>
<evidence type="ECO:0000313" key="1">
    <source>
        <dbReference type="EMBL" id="KAA1399785.1"/>
    </source>
</evidence>
<accession>A0A5M4FJK6</accession>
<comment type="caution">
    <text evidence="1">The sequence shown here is derived from an EMBL/GenBank/DDBJ whole genome shotgun (WGS) entry which is preliminary data.</text>
</comment>
<proteinExistence type="predicted"/>
<reference evidence="1" key="1">
    <citation type="submission" date="2019-09" db="EMBL/GenBank/DDBJ databases">
        <authorList>
            <person name="Li J."/>
        </authorList>
    </citation>
    <scope>NUCLEOTIDE SEQUENCE [LARGE SCALE GENOMIC DNA]</scope>
    <source>
        <strain evidence="1">JCM 14732</strain>
    </source>
</reference>
<dbReference type="AlphaFoldDB" id="A0A5M4FJK6"/>
<gene>
    <name evidence="1" type="ORF">ESP70_003225</name>
</gene>
<dbReference type="EMBL" id="SDPQ02000001">
    <property type="protein sequence ID" value="KAA1399785.1"/>
    <property type="molecule type" value="Genomic_DNA"/>
</dbReference>
<dbReference type="RefSeq" id="WP_056395580.1">
    <property type="nucleotide sequence ID" value="NZ_SDPQ02000001.1"/>
</dbReference>
<dbReference type="OrthoDB" id="3214648at2"/>
<name>A0A5M4FJK6_9ACTN</name>
<organism evidence="1 2">
    <name type="scientific">Aeromicrobium ginsengisoli</name>
    <dbReference type="NCBI Taxonomy" id="363867"/>
    <lineage>
        <taxon>Bacteria</taxon>
        <taxon>Bacillati</taxon>
        <taxon>Actinomycetota</taxon>
        <taxon>Actinomycetes</taxon>
        <taxon>Propionibacteriales</taxon>
        <taxon>Nocardioidaceae</taxon>
        <taxon>Aeromicrobium</taxon>
    </lineage>
</organism>
<protein>
    <submittedName>
        <fullName evidence="1">Uncharacterized protein</fullName>
    </submittedName>
</protein>